<comment type="similarity">
    <text evidence="1">Belongs to the methyltransferase superfamily.</text>
</comment>
<dbReference type="GO" id="GO:0008757">
    <property type="term" value="F:S-adenosylmethionine-dependent methyltransferase activity"/>
    <property type="evidence" value="ECO:0007669"/>
    <property type="project" value="InterPro"/>
</dbReference>
<keyword evidence="2 5" id="KW-0489">Methyltransferase</keyword>
<evidence type="ECO:0000259" key="4">
    <source>
        <dbReference type="Pfam" id="PF08241"/>
    </source>
</evidence>
<proteinExistence type="inferred from homology"/>
<evidence type="ECO:0000313" key="6">
    <source>
        <dbReference type="Proteomes" id="UP000199227"/>
    </source>
</evidence>
<dbReference type="InterPro" id="IPR013216">
    <property type="entry name" value="Methyltransf_11"/>
</dbReference>
<keyword evidence="3 5" id="KW-0808">Transferase</keyword>
<dbReference type="InterPro" id="IPR051052">
    <property type="entry name" value="Diverse_substrate_MTase"/>
</dbReference>
<dbReference type="AlphaFoldDB" id="A0A1I5LAF0"/>
<keyword evidence="5" id="KW-0830">Ubiquinone</keyword>
<dbReference type="GO" id="GO:0032259">
    <property type="term" value="P:methylation"/>
    <property type="evidence" value="ECO:0007669"/>
    <property type="project" value="UniProtKB-KW"/>
</dbReference>
<dbReference type="EMBL" id="FOXB01000002">
    <property type="protein sequence ID" value="SFO93701.1"/>
    <property type="molecule type" value="Genomic_DNA"/>
</dbReference>
<reference evidence="5 6" key="1">
    <citation type="submission" date="2016-10" db="EMBL/GenBank/DDBJ databases">
        <authorList>
            <person name="de Groot N.N."/>
        </authorList>
    </citation>
    <scope>NUCLEOTIDE SEQUENCE [LARGE SCALE GENOMIC DNA]</scope>
    <source>
        <strain evidence="5 6">EP1-55-1</strain>
    </source>
</reference>
<keyword evidence="6" id="KW-1185">Reference proteome</keyword>
<feature type="domain" description="Methyltransferase type 11" evidence="4">
    <location>
        <begin position="58"/>
        <end position="151"/>
    </location>
</feature>
<dbReference type="Gene3D" id="3.40.50.150">
    <property type="entry name" value="Vaccinia Virus protein VP39"/>
    <property type="match status" value="1"/>
</dbReference>
<accession>A0A1I5LAF0</accession>
<dbReference type="PANTHER" id="PTHR44942:SF4">
    <property type="entry name" value="METHYLTRANSFERASE TYPE 11 DOMAIN-CONTAINING PROTEIN"/>
    <property type="match status" value="1"/>
</dbReference>
<dbReference type="STRING" id="223786.SAMN05216234_10297"/>
<dbReference type="CDD" id="cd02440">
    <property type="entry name" value="AdoMet_MTases"/>
    <property type="match status" value="1"/>
</dbReference>
<evidence type="ECO:0000256" key="2">
    <source>
        <dbReference type="ARBA" id="ARBA00022603"/>
    </source>
</evidence>
<evidence type="ECO:0000313" key="5">
    <source>
        <dbReference type="EMBL" id="SFO93701.1"/>
    </source>
</evidence>
<dbReference type="Proteomes" id="UP000199227">
    <property type="component" value="Unassembled WGS sequence"/>
</dbReference>
<dbReference type="InterPro" id="IPR029063">
    <property type="entry name" value="SAM-dependent_MTases_sf"/>
</dbReference>
<evidence type="ECO:0000256" key="3">
    <source>
        <dbReference type="ARBA" id="ARBA00022679"/>
    </source>
</evidence>
<dbReference type="Pfam" id="PF08241">
    <property type="entry name" value="Methyltransf_11"/>
    <property type="match status" value="1"/>
</dbReference>
<organism evidence="5 6">
    <name type="scientific">Hydrogenimonas thermophila</name>
    <dbReference type="NCBI Taxonomy" id="223786"/>
    <lineage>
        <taxon>Bacteria</taxon>
        <taxon>Pseudomonadati</taxon>
        <taxon>Campylobacterota</taxon>
        <taxon>Epsilonproteobacteria</taxon>
        <taxon>Campylobacterales</taxon>
        <taxon>Hydrogenimonadaceae</taxon>
        <taxon>Hydrogenimonas</taxon>
    </lineage>
</organism>
<dbReference type="RefSeq" id="WP_218147897.1">
    <property type="nucleotide sequence ID" value="NZ_FOXB01000002.1"/>
</dbReference>
<evidence type="ECO:0000256" key="1">
    <source>
        <dbReference type="ARBA" id="ARBA00008361"/>
    </source>
</evidence>
<dbReference type="SUPFAM" id="SSF53335">
    <property type="entry name" value="S-adenosyl-L-methionine-dependent methyltransferases"/>
    <property type="match status" value="1"/>
</dbReference>
<protein>
    <submittedName>
        <fullName evidence="5">Ubiquinone biosynthesis O-methyltransferase</fullName>
    </submittedName>
</protein>
<name>A0A1I5LAF0_9BACT</name>
<gene>
    <name evidence="5" type="ORF">SAMN05216234_10297</name>
</gene>
<dbReference type="PANTHER" id="PTHR44942">
    <property type="entry name" value="METHYLTRANSF_11 DOMAIN-CONTAINING PROTEIN"/>
    <property type="match status" value="1"/>
</dbReference>
<sequence length="245" mass="28915">MGIKINKEFQKYKTRGAYHWEQIGIHPIKRNSFVIARYKNMLRLAKSECGNLNKKKVLDIGCGDGVLSYFFAKEGAIVFGIDYSDIAIEFAKEKTKSFHIDFRQGSAYELPFEDNSFDIVISSDVIEHLEDVPKYLSEINRVVKNNGIVVISTPIKYTEYPLDKEHIIEWFQDEYKKVIEQKFKNTKYYYSHPLALEEIYQAKYFNKQWARVIMNIISFVYNPFYGFNSRFKYLMLQYSVSKVSK</sequence>